<gene>
    <name evidence="2" type="ORF">Taro_047430</name>
</gene>
<reference evidence="2" key="1">
    <citation type="submission" date="2017-07" db="EMBL/GenBank/DDBJ databases">
        <title>Taro Niue Genome Assembly and Annotation.</title>
        <authorList>
            <person name="Atibalentja N."/>
            <person name="Keating K."/>
            <person name="Fields C.J."/>
        </authorList>
    </citation>
    <scope>NUCLEOTIDE SEQUENCE</scope>
    <source>
        <strain evidence="2">Niue_2</strain>
        <tissue evidence="2">Leaf</tissue>
    </source>
</reference>
<dbReference type="EMBL" id="NMUH01006116">
    <property type="protein sequence ID" value="MQM14499.1"/>
    <property type="molecule type" value="Genomic_DNA"/>
</dbReference>
<keyword evidence="1" id="KW-0812">Transmembrane</keyword>
<keyword evidence="3" id="KW-1185">Reference proteome</keyword>
<sequence length="52" mass="5374">MIALPLCSCFCWGGGGILPPQGVISKFVVGFHLCCVGFLFGGLLSGLPFLIS</sequence>
<protein>
    <submittedName>
        <fullName evidence="2">Uncharacterized protein</fullName>
    </submittedName>
</protein>
<proteinExistence type="predicted"/>
<comment type="caution">
    <text evidence="2">The sequence shown here is derived from an EMBL/GenBank/DDBJ whole genome shotgun (WGS) entry which is preliminary data.</text>
</comment>
<keyword evidence="1" id="KW-0472">Membrane</keyword>
<dbReference type="Proteomes" id="UP000652761">
    <property type="component" value="Unassembled WGS sequence"/>
</dbReference>
<organism evidence="2 3">
    <name type="scientific">Colocasia esculenta</name>
    <name type="common">Wild taro</name>
    <name type="synonym">Arum esculentum</name>
    <dbReference type="NCBI Taxonomy" id="4460"/>
    <lineage>
        <taxon>Eukaryota</taxon>
        <taxon>Viridiplantae</taxon>
        <taxon>Streptophyta</taxon>
        <taxon>Embryophyta</taxon>
        <taxon>Tracheophyta</taxon>
        <taxon>Spermatophyta</taxon>
        <taxon>Magnoliopsida</taxon>
        <taxon>Liliopsida</taxon>
        <taxon>Araceae</taxon>
        <taxon>Aroideae</taxon>
        <taxon>Colocasieae</taxon>
        <taxon>Colocasia</taxon>
    </lineage>
</organism>
<dbReference type="AlphaFoldDB" id="A0A843WW55"/>
<evidence type="ECO:0000313" key="2">
    <source>
        <dbReference type="EMBL" id="MQM14499.1"/>
    </source>
</evidence>
<evidence type="ECO:0000256" key="1">
    <source>
        <dbReference type="SAM" id="Phobius"/>
    </source>
</evidence>
<keyword evidence="1" id="KW-1133">Transmembrane helix</keyword>
<accession>A0A843WW55</accession>
<feature type="transmembrane region" description="Helical" evidence="1">
    <location>
        <begin position="29"/>
        <end position="51"/>
    </location>
</feature>
<evidence type="ECO:0000313" key="3">
    <source>
        <dbReference type="Proteomes" id="UP000652761"/>
    </source>
</evidence>
<name>A0A843WW55_COLES</name>